<dbReference type="OrthoDB" id="541276at2759"/>
<dbReference type="InterPro" id="IPR050660">
    <property type="entry name" value="NEK_Ser/Thr_kinase"/>
</dbReference>
<dbReference type="SUPFAM" id="SSF48371">
    <property type="entry name" value="ARM repeat"/>
    <property type="match status" value="1"/>
</dbReference>
<dbReference type="Pfam" id="PF00069">
    <property type="entry name" value="Pkinase"/>
    <property type="match status" value="1"/>
</dbReference>
<dbReference type="InterPro" id="IPR008271">
    <property type="entry name" value="Ser/Thr_kinase_AS"/>
</dbReference>
<keyword evidence="4 7" id="KW-0418">Kinase</keyword>
<dbReference type="Proteomes" id="UP000324800">
    <property type="component" value="Unassembled WGS sequence"/>
</dbReference>
<evidence type="ECO:0000256" key="4">
    <source>
        <dbReference type="ARBA" id="ARBA00022777"/>
    </source>
</evidence>
<comment type="caution">
    <text evidence="7">The sequence shown here is derived from an EMBL/GenBank/DDBJ whole genome shotgun (WGS) entry which is preliminary data.</text>
</comment>
<evidence type="ECO:0000256" key="1">
    <source>
        <dbReference type="ARBA" id="ARBA00012513"/>
    </source>
</evidence>
<accession>A0A5J4WB52</accession>
<keyword evidence="5" id="KW-0067">ATP-binding</keyword>
<evidence type="ECO:0000256" key="5">
    <source>
        <dbReference type="ARBA" id="ARBA00022840"/>
    </source>
</evidence>
<feature type="non-terminal residue" evidence="7">
    <location>
        <position position="381"/>
    </location>
</feature>
<reference evidence="7 8" key="1">
    <citation type="submission" date="2019-03" db="EMBL/GenBank/DDBJ databases">
        <title>Single cell metagenomics reveals metabolic interactions within the superorganism composed of flagellate Streblomastix strix and complex community of Bacteroidetes bacteria on its surface.</title>
        <authorList>
            <person name="Treitli S.C."/>
            <person name="Kolisko M."/>
            <person name="Husnik F."/>
            <person name="Keeling P."/>
            <person name="Hampl V."/>
        </authorList>
    </citation>
    <scope>NUCLEOTIDE SEQUENCE [LARGE SCALE GENOMIC DNA]</scope>
    <source>
        <strain evidence="7">ST1C</strain>
    </source>
</reference>
<dbReference type="EC" id="2.7.11.1" evidence="1"/>
<dbReference type="SUPFAM" id="SSF56112">
    <property type="entry name" value="Protein kinase-like (PK-like)"/>
    <property type="match status" value="1"/>
</dbReference>
<sequence>MGNNQSDQASQYKYEDFKIIKSLQTGAFGRILLVELKSTKEQFIMKRLQYISDDEKKIADEEIKMLKLAQSKYTVQLIAGFNFDVDICILQEFCSGGNLRELIENMKTWTVEDKIIKCQMIFFQVLMSLKHLHQLKIVHRDLKPENIFLDKDGNAKTGDFGLALKMASKSQVYAAGTQMTEASDIWALGVIVVEMITGVHPFKGLTLDSTIENIINGRFKALPDYVKGELKEMLISMISSDPVRRPTAAELLDSELMQHLKPFDGTIQQRNGIKKIQESNCDLITNNLEDVDDDFRKKIVKAGIIEGFNDIFENREHNLITRTYSLTIFQITSNSSDEVKHLIYSKKPYPGLVRLLEHTDILVASDAIASIFLLLETGSNT</sequence>
<dbReference type="PANTHER" id="PTHR43671:SF13">
    <property type="entry name" value="SERINE_THREONINE-PROTEIN KINASE NEK2"/>
    <property type="match status" value="1"/>
</dbReference>
<feature type="domain" description="Protein kinase" evidence="6">
    <location>
        <begin position="17"/>
        <end position="257"/>
    </location>
</feature>
<evidence type="ECO:0000256" key="2">
    <source>
        <dbReference type="ARBA" id="ARBA00022679"/>
    </source>
</evidence>
<organism evidence="7 8">
    <name type="scientific">Streblomastix strix</name>
    <dbReference type="NCBI Taxonomy" id="222440"/>
    <lineage>
        <taxon>Eukaryota</taxon>
        <taxon>Metamonada</taxon>
        <taxon>Preaxostyla</taxon>
        <taxon>Oxymonadida</taxon>
        <taxon>Streblomastigidae</taxon>
        <taxon>Streblomastix</taxon>
    </lineage>
</organism>
<dbReference type="PROSITE" id="PS00108">
    <property type="entry name" value="PROTEIN_KINASE_ST"/>
    <property type="match status" value="1"/>
</dbReference>
<keyword evidence="3" id="KW-0547">Nucleotide-binding</keyword>
<name>A0A5J4WB52_9EUKA</name>
<dbReference type="GO" id="GO:0004674">
    <property type="term" value="F:protein serine/threonine kinase activity"/>
    <property type="evidence" value="ECO:0007669"/>
    <property type="project" value="UniProtKB-EC"/>
</dbReference>
<dbReference type="EMBL" id="SNRW01002767">
    <property type="protein sequence ID" value="KAA6391762.1"/>
    <property type="molecule type" value="Genomic_DNA"/>
</dbReference>
<dbReference type="InterPro" id="IPR016024">
    <property type="entry name" value="ARM-type_fold"/>
</dbReference>
<dbReference type="Gene3D" id="1.10.510.10">
    <property type="entry name" value="Transferase(Phosphotransferase) domain 1"/>
    <property type="match status" value="1"/>
</dbReference>
<evidence type="ECO:0000259" key="6">
    <source>
        <dbReference type="PROSITE" id="PS50011"/>
    </source>
</evidence>
<dbReference type="GO" id="GO:0005524">
    <property type="term" value="F:ATP binding"/>
    <property type="evidence" value="ECO:0007669"/>
    <property type="project" value="UniProtKB-KW"/>
</dbReference>
<dbReference type="AlphaFoldDB" id="A0A5J4WB52"/>
<dbReference type="InterPro" id="IPR000719">
    <property type="entry name" value="Prot_kinase_dom"/>
</dbReference>
<protein>
    <recommendedName>
        <fullName evidence="1">non-specific serine/threonine protein kinase</fullName>
        <ecNumber evidence="1">2.7.11.1</ecNumber>
    </recommendedName>
</protein>
<dbReference type="PANTHER" id="PTHR43671">
    <property type="entry name" value="SERINE/THREONINE-PROTEIN KINASE NEK"/>
    <property type="match status" value="1"/>
</dbReference>
<evidence type="ECO:0000256" key="3">
    <source>
        <dbReference type="ARBA" id="ARBA00022741"/>
    </source>
</evidence>
<evidence type="ECO:0000313" key="7">
    <source>
        <dbReference type="EMBL" id="KAA6391762.1"/>
    </source>
</evidence>
<evidence type="ECO:0000313" key="8">
    <source>
        <dbReference type="Proteomes" id="UP000324800"/>
    </source>
</evidence>
<proteinExistence type="predicted"/>
<gene>
    <name evidence="7" type="ORF">EZS28_012715</name>
</gene>
<keyword evidence="2" id="KW-0808">Transferase</keyword>
<dbReference type="InterPro" id="IPR011009">
    <property type="entry name" value="Kinase-like_dom_sf"/>
</dbReference>
<dbReference type="PROSITE" id="PS50011">
    <property type="entry name" value="PROTEIN_KINASE_DOM"/>
    <property type="match status" value="1"/>
</dbReference>
<dbReference type="SMART" id="SM00220">
    <property type="entry name" value="S_TKc"/>
    <property type="match status" value="1"/>
</dbReference>